<dbReference type="InterPro" id="IPR051909">
    <property type="entry name" value="MFP_Cation_Efflux"/>
</dbReference>
<dbReference type="SUPFAM" id="SSF111369">
    <property type="entry name" value="HlyD-like secretion proteins"/>
    <property type="match status" value="1"/>
</dbReference>
<gene>
    <name evidence="8" type="primary">czcB_2</name>
    <name evidence="8" type="ORF">V6x_21010</name>
</gene>
<reference evidence="8 9" key="1">
    <citation type="submission" date="2019-02" db="EMBL/GenBank/DDBJ databases">
        <title>Deep-cultivation of Planctomycetes and their phenomic and genomic characterization uncovers novel biology.</title>
        <authorList>
            <person name="Wiegand S."/>
            <person name="Jogler M."/>
            <person name="Boedeker C."/>
            <person name="Pinto D."/>
            <person name="Vollmers J."/>
            <person name="Rivas-Marin E."/>
            <person name="Kohn T."/>
            <person name="Peeters S.H."/>
            <person name="Heuer A."/>
            <person name="Rast P."/>
            <person name="Oberbeckmann S."/>
            <person name="Bunk B."/>
            <person name="Jeske O."/>
            <person name="Meyerdierks A."/>
            <person name="Storesund J.E."/>
            <person name="Kallscheuer N."/>
            <person name="Luecker S."/>
            <person name="Lage O.M."/>
            <person name="Pohl T."/>
            <person name="Merkel B.J."/>
            <person name="Hornburger P."/>
            <person name="Mueller R.-W."/>
            <person name="Bruemmer F."/>
            <person name="Labrenz M."/>
            <person name="Spormann A.M."/>
            <person name="Op den Camp H."/>
            <person name="Overmann J."/>
            <person name="Amann R."/>
            <person name="Jetten M.S.M."/>
            <person name="Mascher T."/>
            <person name="Medema M.H."/>
            <person name="Devos D.P."/>
            <person name="Kaster A.-K."/>
            <person name="Ovreas L."/>
            <person name="Rohde M."/>
            <person name="Galperin M.Y."/>
            <person name="Jogler C."/>
        </authorList>
    </citation>
    <scope>NUCLEOTIDE SEQUENCE [LARGE SCALE GENOMIC DNA]</scope>
    <source>
        <strain evidence="8 9">V6</strain>
    </source>
</reference>
<keyword evidence="2" id="KW-0813">Transport</keyword>
<feature type="region of interest" description="Disordered" evidence="3">
    <location>
        <begin position="1"/>
        <end position="25"/>
    </location>
</feature>
<dbReference type="Gene3D" id="2.40.420.20">
    <property type="match status" value="1"/>
</dbReference>
<comment type="similarity">
    <text evidence="1">Belongs to the membrane fusion protein (MFP) (TC 8.A.1) family.</text>
</comment>
<keyword evidence="4" id="KW-1133">Transmembrane helix</keyword>
<evidence type="ECO:0000259" key="7">
    <source>
        <dbReference type="Pfam" id="PF25975"/>
    </source>
</evidence>
<dbReference type="Pfam" id="PF25973">
    <property type="entry name" value="BSH_CzcB"/>
    <property type="match status" value="1"/>
</dbReference>
<dbReference type="FunFam" id="2.40.30.170:FF:000010">
    <property type="entry name" value="Efflux RND transporter periplasmic adaptor subunit"/>
    <property type="match status" value="1"/>
</dbReference>
<keyword evidence="4" id="KW-0472">Membrane</keyword>
<dbReference type="GO" id="GO:0016020">
    <property type="term" value="C:membrane"/>
    <property type="evidence" value="ECO:0007669"/>
    <property type="project" value="InterPro"/>
</dbReference>
<evidence type="ECO:0000259" key="6">
    <source>
        <dbReference type="Pfam" id="PF25973"/>
    </source>
</evidence>
<dbReference type="GO" id="GO:0030313">
    <property type="term" value="C:cell envelope"/>
    <property type="evidence" value="ECO:0007669"/>
    <property type="project" value="TreeGrafter"/>
</dbReference>
<evidence type="ECO:0000256" key="4">
    <source>
        <dbReference type="SAM" id="Phobius"/>
    </source>
</evidence>
<evidence type="ECO:0000259" key="5">
    <source>
        <dbReference type="Pfam" id="PF25954"/>
    </source>
</evidence>
<evidence type="ECO:0000313" key="9">
    <source>
        <dbReference type="Proteomes" id="UP000320722"/>
    </source>
</evidence>
<dbReference type="GO" id="GO:0015679">
    <property type="term" value="P:plasma membrane copper ion transport"/>
    <property type="evidence" value="ECO:0007669"/>
    <property type="project" value="TreeGrafter"/>
</dbReference>
<evidence type="ECO:0000313" key="8">
    <source>
        <dbReference type="EMBL" id="QDU02398.1"/>
    </source>
</evidence>
<name>A0A517WAX3_9PLAN</name>
<dbReference type="InterPro" id="IPR058792">
    <property type="entry name" value="Beta-barrel_RND_2"/>
</dbReference>
<evidence type="ECO:0000256" key="2">
    <source>
        <dbReference type="ARBA" id="ARBA00022448"/>
    </source>
</evidence>
<feature type="domain" description="CzcB-like C-terminal circularly permuted SH3-like" evidence="7">
    <location>
        <begin position="463"/>
        <end position="531"/>
    </location>
</feature>
<evidence type="ECO:0000256" key="3">
    <source>
        <dbReference type="SAM" id="MobiDB-lite"/>
    </source>
</evidence>
<protein>
    <submittedName>
        <fullName evidence="8">Cobalt-zinc-cadmium resistance protein CzcB</fullName>
    </submittedName>
</protein>
<dbReference type="GO" id="GO:0060003">
    <property type="term" value="P:copper ion export"/>
    <property type="evidence" value="ECO:0007669"/>
    <property type="project" value="TreeGrafter"/>
</dbReference>
<dbReference type="Proteomes" id="UP000320722">
    <property type="component" value="Chromosome"/>
</dbReference>
<accession>A0A517WAX3</accession>
<dbReference type="EMBL" id="CP036347">
    <property type="protein sequence ID" value="QDU02398.1"/>
    <property type="molecule type" value="Genomic_DNA"/>
</dbReference>
<dbReference type="AlphaFoldDB" id="A0A517WAX3"/>
<dbReference type="GO" id="GO:0022857">
    <property type="term" value="F:transmembrane transporter activity"/>
    <property type="evidence" value="ECO:0007669"/>
    <property type="project" value="InterPro"/>
</dbReference>
<proteinExistence type="inferred from homology"/>
<feature type="domain" description="CzcB-like barrel-sandwich hybrid" evidence="6">
    <location>
        <begin position="206"/>
        <end position="378"/>
    </location>
</feature>
<dbReference type="Gene3D" id="2.40.50.100">
    <property type="match status" value="1"/>
</dbReference>
<dbReference type="InterPro" id="IPR006143">
    <property type="entry name" value="RND_pump_MFP"/>
</dbReference>
<evidence type="ECO:0000256" key="1">
    <source>
        <dbReference type="ARBA" id="ARBA00009477"/>
    </source>
</evidence>
<dbReference type="PANTHER" id="PTHR30097">
    <property type="entry name" value="CATION EFFLUX SYSTEM PROTEIN CUSB"/>
    <property type="match status" value="1"/>
</dbReference>
<organism evidence="8 9">
    <name type="scientific">Gimesia chilikensis</name>
    <dbReference type="NCBI Taxonomy" id="2605989"/>
    <lineage>
        <taxon>Bacteria</taxon>
        <taxon>Pseudomonadati</taxon>
        <taxon>Planctomycetota</taxon>
        <taxon>Planctomycetia</taxon>
        <taxon>Planctomycetales</taxon>
        <taxon>Planctomycetaceae</taxon>
        <taxon>Gimesia</taxon>
    </lineage>
</organism>
<dbReference type="Pfam" id="PF25975">
    <property type="entry name" value="CzcB_C"/>
    <property type="match status" value="1"/>
</dbReference>
<dbReference type="InterPro" id="IPR058647">
    <property type="entry name" value="BSH_CzcB-like"/>
</dbReference>
<dbReference type="PANTHER" id="PTHR30097:SF4">
    <property type="entry name" value="SLR6042 PROTEIN"/>
    <property type="match status" value="1"/>
</dbReference>
<dbReference type="InterPro" id="IPR058649">
    <property type="entry name" value="CzcB_C"/>
</dbReference>
<dbReference type="NCBIfam" id="TIGR01730">
    <property type="entry name" value="RND_mfp"/>
    <property type="match status" value="1"/>
</dbReference>
<dbReference type="Pfam" id="PF25954">
    <property type="entry name" value="Beta-barrel_RND_2"/>
    <property type="match status" value="1"/>
</dbReference>
<dbReference type="Gene3D" id="2.40.30.170">
    <property type="match status" value="1"/>
</dbReference>
<sequence>MNQSIIGRQSVSPGSSLPENTSSTDQRSKGVVWKLGRWFIDGLPTIIVMSVLVAIGYYGHTHHWKIPTFAEFTGQEKTVVKDWCEEHGVPESNCVVCNPGLMPDGPDYGWCTEHGVNNCPLHHPDVAELRNTPAISAATLQQADRALALQERPTNNAACKVYQKRIQFASNESVQQAGVEVELVDLEPLTEWVSGTGEIRYDPTRLANLSSRVPGTAWRVLKNVGDRVRVGEILAVVDAAEVGRLKSNLVKAIVAENLARKNFERLNGLRGSVPGKDILEAEAILAKEEAEVLSVEQSLANLGFSVDTASIAKLSKSAMIDRLRFLGFPSELAEQFRSQTASANLIPVRSSMNGAIMERTVVSGEVVSPGRTLFKVADSSLMWLILNVPLEKASLVKLGQQVQFQPNGSRQEVTGKLSWISTAADQQTRMVKVRAEIDNTDGRLRDETFGAGRIILRQEKQAVVIPRRAVHWEGCCQIVFVRNKHYFDSPESPKVFQPRTVRTGFVNGDRVEIIAGLLPGEIVVTEGSDVLRAQLLKNSLGAGCSCSE</sequence>
<dbReference type="Gene3D" id="1.10.287.470">
    <property type="entry name" value="Helix hairpin bin"/>
    <property type="match status" value="1"/>
</dbReference>
<feature type="domain" description="CusB-like beta-barrel" evidence="5">
    <location>
        <begin position="382"/>
        <end position="449"/>
    </location>
</feature>
<keyword evidence="4" id="KW-0812">Transmembrane</keyword>
<feature type="transmembrane region" description="Helical" evidence="4">
    <location>
        <begin position="38"/>
        <end position="59"/>
    </location>
</feature>